<proteinExistence type="predicted"/>
<dbReference type="Proteomes" id="UP000001686">
    <property type="component" value="Chromosome"/>
</dbReference>
<dbReference type="AlphaFoldDB" id="B1L407"/>
<dbReference type="EnsemblBacteria" id="ACB07186">
    <property type="protein sequence ID" value="ACB07186"/>
    <property type="gene ID" value="Kcr_0430"/>
</dbReference>
<protein>
    <submittedName>
        <fullName evidence="1">CRISPR-associated protein Cas5 family</fullName>
    </submittedName>
</protein>
<dbReference type="InterPro" id="IPR053725">
    <property type="entry name" value="CRISPR_Cas5_sf"/>
</dbReference>
<dbReference type="eggNOG" id="arCOG02670">
    <property type="taxonomic scope" value="Archaea"/>
</dbReference>
<sequence length="278" mass="31596">MMNTSAFIVDVEFVWGFQTRIAGLSKTSPSFYYPPPTTFLGALGESIARKLGVGESAGRGIIASLGRELLALGIRPLNCVPLKYEDINKIIAVKLTSGIPYPDPRNMASSYDSPARGKTVMVSLDENSPILRFLLVFRKDKIDLRGKALELDEDYFWRIHRLGSKESRVSVIDVRRKDGINAEEGKIISKYSFPVMKGVQPLEELQRKWLYEAYINPRDIEYSERVNPVLTYMESRSLIPFRIPILVVRTEEPEFIVEVREPSAYYRVNGEVVIGWRG</sequence>
<dbReference type="KEGG" id="kcr:Kcr_0430"/>
<dbReference type="STRING" id="374847.Kcr_0430"/>
<reference evidence="1 2" key="1">
    <citation type="journal article" date="2008" name="Proc. Natl. Acad. Sci. U.S.A.">
        <title>A korarchaeal genome reveals new insights into the evolution of the Archaea.</title>
        <authorList>
            <person name="Elkins J.G."/>
            <person name="Podar M."/>
            <person name="Graham D.E."/>
            <person name="Makarova K.S."/>
            <person name="Wolf Y."/>
            <person name="Randau L."/>
            <person name="Hedlund B.P."/>
            <person name="Brochier-Armanet C."/>
            <person name="Kunin V."/>
            <person name="Anderson I."/>
            <person name="Lapidus A."/>
            <person name="Goltsman E."/>
            <person name="Barry K."/>
            <person name="Koonin E.V."/>
            <person name="Hugenholtz P."/>
            <person name="Kyrpides N."/>
            <person name="Wanner G."/>
            <person name="Richardson P."/>
            <person name="Keller M."/>
            <person name="Stetter K.O."/>
        </authorList>
    </citation>
    <scope>NUCLEOTIDE SEQUENCE [LARGE SCALE GENOMIC DNA]</scope>
    <source>
        <strain evidence="2">OPF8</strain>
    </source>
</reference>
<dbReference type="EMBL" id="CP000968">
    <property type="protein sequence ID" value="ACB07186.1"/>
    <property type="molecule type" value="Genomic_DNA"/>
</dbReference>
<dbReference type="InterPro" id="IPR010153">
    <property type="entry name" value="CRISPR-assoc_prot_Cas5a-typ"/>
</dbReference>
<dbReference type="InParanoid" id="B1L407"/>
<dbReference type="NCBIfam" id="TIGR01874">
    <property type="entry name" value="cas_cas5a"/>
    <property type="match status" value="1"/>
</dbReference>
<dbReference type="Gene3D" id="3.30.70.3120">
    <property type="match status" value="1"/>
</dbReference>
<dbReference type="HOGENOM" id="CLU_1032980_0_0_2"/>
<name>B1L407_KORCO</name>
<keyword evidence="2" id="KW-1185">Reference proteome</keyword>
<gene>
    <name evidence="1" type="ordered locus">Kcr_0430</name>
</gene>
<accession>B1L407</accession>
<evidence type="ECO:0000313" key="1">
    <source>
        <dbReference type="EMBL" id="ACB07186.1"/>
    </source>
</evidence>
<organism evidence="1 2">
    <name type="scientific">Korarchaeum cryptofilum (strain OPF8)</name>
    <dbReference type="NCBI Taxonomy" id="374847"/>
    <lineage>
        <taxon>Archaea</taxon>
        <taxon>Thermoproteota</taxon>
        <taxon>Candidatus Korarchaeia</taxon>
        <taxon>Candidatus Korarchaeales</taxon>
        <taxon>Candidatus Korarchaeaceae</taxon>
        <taxon>Candidatus Korarchaeum</taxon>
    </lineage>
</organism>
<evidence type="ECO:0000313" key="2">
    <source>
        <dbReference type="Proteomes" id="UP000001686"/>
    </source>
</evidence>
<dbReference type="CDD" id="cd09649">
    <property type="entry name" value="Cas5_I-A"/>
    <property type="match status" value="1"/>
</dbReference>